<feature type="transmembrane region" description="Helical" evidence="6">
    <location>
        <begin position="12"/>
        <end position="33"/>
    </location>
</feature>
<keyword evidence="3 6" id="KW-0812">Transmembrane</keyword>
<evidence type="ECO:0000259" key="7">
    <source>
        <dbReference type="Pfam" id="PF10035"/>
    </source>
</evidence>
<dbReference type="InterPro" id="IPR015867">
    <property type="entry name" value="N-reg_PII/ATP_PRibTrfase_C"/>
</dbReference>
<dbReference type="InterPro" id="IPR019264">
    <property type="entry name" value="DUF2179"/>
</dbReference>
<comment type="subcellular location">
    <subcellularLocation>
        <location evidence="1">Cell membrane</location>
        <topology evidence="1">Multi-pass membrane protein</topology>
    </subcellularLocation>
</comment>
<feature type="transmembrane region" description="Helical" evidence="6">
    <location>
        <begin position="53"/>
        <end position="75"/>
    </location>
</feature>
<gene>
    <name evidence="8" type="ORF">SAMN04487928_11116</name>
</gene>
<dbReference type="Pfam" id="PF02588">
    <property type="entry name" value="YitT_membrane"/>
    <property type="match status" value="1"/>
</dbReference>
<dbReference type="InterPro" id="IPR051461">
    <property type="entry name" value="UPF0750_membrane"/>
</dbReference>
<dbReference type="PANTHER" id="PTHR33545:SF5">
    <property type="entry name" value="UPF0750 MEMBRANE PROTEIN YITT"/>
    <property type="match status" value="1"/>
</dbReference>
<evidence type="ECO:0000256" key="1">
    <source>
        <dbReference type="ARBA" id="ARBA00004651"/>
    </source>
</evidence>
<dbReference type="Gene3D" id="3.30.70.120">
    <property type="match status" value="1"/>
</dbReference>
<feature type="transmembrane region" description="Helical" evidence="6">
    <location>
        <begin position="115"/>
        <end position="134"/>
    </location>
</feature>
<keyword evidence="9" id="KW-1185">Reference proteome</keyword>
<dbReference type="AlphaFoldDB" id="A0A1I5U288"/>
<dbReference type="Proteomes" id="UP000182624">
    <property type="component" value="Unassembled WGS sequence"/>
</dbReference>
<evidence type="ECO:0000313" key="9">
    <source>
        <dbReference type="Proteomes" id="UP000182624"/>
    </source>
</evidence>
<evidence type="ECO:0000313" key="8">
    <source>
        <dbReference type="EMBL" id="SFP89379.1"/>
    </source>
</evidence>
<evidence type="ECO:0000256" key="2">
    <source>
        <dbReference type="ARBA" id="ARBA00022475"/>
    </source>
</evidence>
<dbReference type="Pfam" id="PF10035">
    <property type="entry name" value="DUF2179"/>
    <property type="match status" value="1"/>
</dbReference>
<protein>
    <submittedName>
        <fullName evidence="8">Uncharacterized membrane-anchored protein YitT, contains DUF161 and DUF2179 domains</fullName>
    </submittedName>
</protein>
<reference evidence="9" key="1">
    <citation type="submission" date="2016-10" db="EMBL/GenBank/DDBJ databases">
        <authorList>
            <person name="Varghese N."/>
            <person name="Submissions S."/>
        </authorList>
    </citation>
    <scope>NUCLEOTIDE SEQUENCE [LARGE SCALE GENOMIC DNA]</scope>
    <source>
        <strain evidence="9">P18</strain>
    </source>
</reference>
<dbReference type="PIRSF" id="PIRSF006483">
    <property type="entry name" value="Membrane_protein_YitT"/>
    <property type="match status" value="1"/>
</dbReference>
<dbReference type="CDD" id="cd16380">
    <property type="entry name" value="YitT_C"/>
    <property type="match status" value="1"/>
</dbReference>
<dbReference type="EMBL" id="FOXO01000011">
    <property type="protein sequence ID" value="SFP89379.1"/>
    <property type="molecule type" value="Genomic_DNA"/>
</dbReference>
<accession>A0A1I5U288</accession>
<keyword evidence="5 6" id="KW-0472">Membrane</keyword>
<proteinExistence type="predicted"/>
<sequence length="292" mass="32222">MNRIRSKKLRRVAEYILITIGAIIYGAATSLLVDPNNIAPGGLTGLAIVLNRVVPMGTGLWFLIMNIPILILSIWKFGIRFTISTIYATAVISWVTDICTNFFSGYIIYDVFLGASFGSAALGIAIGLIFKCHATTGGTDVIIKLLRIKYPHIKTGVLYLLTDIVVLLIAGIVFGDFAASLYSFMSVMVTSYVLDLVLYGRDEAKLIYIISDRVDDITKRLLEELDIGVTHVFAKGAYSGEDKKVIMCAIKKRLSPLAEDIVRDEDPNAFMIISSASEIYGEGYKSYFDERI</sequence>
<organism evidence="8 9">
    <name type="scientific">Butyrivibrio proteoclasticus</name>
    <dbReference type="NCBI Taxonomy" id="43305"/>
    <lineage>
        <taxon>Bacteria</taxon>
        <taxon>Bacillati</taxon>
        <taxon>Bacillota</taxon>
        <taxon>Clostridia</taxon>
        <taxon>Lachnospirales</taxon>
        <taxon>Lachnospiraceae</taxon>
        <taxon>Butyrivibrio</taxon>
    </lineage>
</organism>
<dbReference type="InterPro" id="IPR003740">
    <property type="entry name" value="YitT"/>
</dbReference>
<dbReference type="PANTHER" id="PTHR33545">
    <property type="entry name" value="UPF0750 MEMBRANE PROTEIN YITT-RELATED"/>
    <property type="match status" value="1"/>
</dbReference>
<feature type="domain" description="DUF2179" evidence="7">
    <location>
        <begin position="228"/>
        <end position="281"/>
    </location>
</feature>
<evidence type="ECO:0000256" key="5">
    <source>
        <dbReference type="ARBA" id="ARBA00023136"/>
    </source>
</evidence>
<evidence type="ECO:0000256" key="4">
    <source>
        <dbReference type="ARBA" id="ARBA00022989"/>
    </source>
</evidence>
<dbReference type="GO" id="GO:0005886">
    <property type="term" value="C:plasma membrane"/>
    <property type="evidence" value="ECO:0007669"/>
    <property type="project" value="UniProtKB-SubCell"/>
</dbReference>
<feature type="transmembrane region" description="Helical" evidence="6">
    <location>
        <begin position="155"/>
        <end position="175"/>
    </location>
</feature>
<evidence type="ECO:0000256" key="3">
    <source>
        <dbReference type="ARBA" id="ARBA00022692"/>
    </source>
</evidence>
<dbReference type="RefSeq" id="WP_074887184.1">
    <property type="nucleotide sequence ID" value="NZ_FOXO01000011.1"/>
</dbReference>
<evidence type="ECO:0000256" key="6">
    <source>
        <dbReference type="SAM" id="Phobius"/>
    </source>
</evidence>
<dbReference type="OrthoDB" id="3180973at2"/>
<name>A0A1I5U288_9FIRM</name>
<feature type="transmembrane region" description="Helical" evidence="6">
    <location>
        <begin position="181"/>
        <end position="199"/>
    </location>
</feature>
<keyword evidence="2" id="KW-1003">Cell membrane</keyword>
<keyword evidence="4 6" id="KW-1133">Transmembrane helix</keyword>